<evidence type="ECO:0008006" key="3">
    <source>
        <dbReference type="Google" id="ProtNLM"/>
    </source>
</evidence>
<dbReference type="InParanoid" id="A0A397RVG1"/>
<protein>
    <recommendedName>
        <fullName evidence="3">Sensory transduction regulator</fullName>
    </recommendedName>
</protein>
<accession>A0A397RVG1</accession>
<dbReference type="Proteomes" id="UP000266506">
    <property type="component" value="Unassembled WGS sequence"/>
</dbReference>
<keyword evidence="2" id="KW-1185">Reference proteome</keyword>
<dbReference type="EMBL" id="QXEV01000002">
    <property type="protein sequence ID" value="RIA78330.1"/>
    <property type="molecule type" value="Genomic_DNA"/>
</dbReference>
<organism evidence="1 2">
    <name type="scientific">Anaeroplasma bactoclasticum</name>
    <dbReference type="NCBI Taxonomy" id="2088"/>
    <lineage>
        <taxon>Bacteria</taxon>
        <taxon>Bacillati</taxon>
        <taxon>Mycoplasmatota</taxon>
        <taxon>Mollicutes</taxon>
        <taxon>Anaeroplasmatales</taxon>
        <taxon>Anaeroplasmataceae</taxon>
        <taxon>Anaeroplasma</taxon>
    </lineage>
</organism>
<reference evidence="1 2" key="1">
    <citation type="submission" date="2018-08" db="EMBL/GenBank/DDBJ databases">
        <title>Genomic Encyclopedia of Archaeal and Bacterial Type Strains, Phase II (KMG-II): from individual species to whole genera.</title>
        <authorList>
            <person name="Goeker M."/>
        </authorList>
    </citation>
    <scope>NUCLEOTIDE SEQUENCE [LARGE SCALE GENOMIC DNA]</scope>
    <source>
        <strain evidence="1 2">ATCC 27112</strain>
    </source>
</reference>
<dbReference type="RefSeq" id="WP_119015453.1">
    <property type="nucleotide sequence ID" value="NZ_QXEV01000002.1"/>
</dbReference>
<name>A0A397RVG1_9MOLU</name>
<evidence type="ECO:0000313" key="1">
    <source>
        <dbReference type="EMBL" id="RIA78330.1"/>
    </source>
</evidence>
<evidence type="ECO:0000313" key="2">
    <source>
        <dbReference type="Proteomes" id="UP000266506"/>
    </source>
</evidence>
<gene>
    <name evidence="1" type="ORF">EI71_00281</name>
</gene>
<sequence length="145" mass="16959">MGLFDRFKKTDEDNSKNKKNTKLQDGVKKQLEAKNITVTLDDNGKGSFELIMPKEGYSLYPYYVTNSDKKELSIIINLRKIDNDLMISDYERINAFNLKSKYFQAKIKDRILYLEYNTKVDSSKSEIIHEVIESVFILSKEIDEL</sequence>
<proteinExistence type="predicted"/>
<comment type="caution">
    <text evidence="1">The sequence shown here is derived from an EMBL/GenBank/DDBJ whole genome shotgun (WGS) entry which is preliminary data.</text>
</comment>
<dbReference type="AlphaFoldDB" id="A0A397RVG1"/>